<dbReference type="Proteomes" id="UP000197153">
    <property type="component" value="Chromosome 1"/>
</dbReference>
<dbReference type="RefSeq" id="WP_088872226.1">
    <property type="nucleotide sequence ID" value="NZ_CP022110.1"/>
</dbReference>
<dbReference type="EMBL" id="CP022110">
    <property type="protein sequence ID" value="ASG21530.1"/>
    <property type="molecule type" value="Genomic_DNA"/>
</dbReference>
<dbReference type="PANTHER" id="PTHR17985">
    <property type="entry name" value="SER/THR-RICH PROTEIN T10 IN DGCR REGION"/>
    <property type="match status" value="1"/>
</dbReference>
<evidence type="ECO:0000313" key="1">
    <source>
        <dbReference type="EMBL" id="ASG21530.1"/>
    </source>
</evidence>
<proteinExistence type="predicted"/>
<keyword evidence="2" id="KW-1185">Reference proteome</keyword>
<dbReference type="Gene3D" id="3.60.60.10">
    <property type="entry name" value="Penicillin V Acylase, Chain A"/>
    <property type="match status" value="1"/>
</dbReference>
<organism evidence="1 2">
    <name type="scientific">Nitrospirillum viridazoti CBAmc</name>
    <dbReference type="NCBI Taxonomy" id="1441467"/>
    <lineage>
        <taxon>Bacteria</taxon>
        <taxon>Pseudomonadati</taxon>
        <taxon>Pseudomonadota</taxon>
        <taxon>Alphaproteobacteria</taxon>
        <taxon>Rhodospirillales</taxon>
        <taxon>Azospirillaceae</taxon>
        <taxon>Nitrospirillum</taxon>
        <taxon>Nitrospirillum viridazoti</taxon>
    </lineage>
</organism>
<accession>A0A248JSN7</accession>
<gene>
    <name evidence="1" type="ORF">Y958_12450</name>
</gene>
<name>A0A248JSN7_9PROT</name>
<sequence length="261" mass="28387">MCSVILLRRPGHAWPLIVAANRDEMNNRPWLPPGRHWPDRPEVVAGKDELADGSWCGLNDTGVLAAVLNREGTLGPAAGKRSRGELVLEALDHADAPVEALSDLDTRAYRPFNLLLADNRDAWLLEHMGEAGRNRVRVTPIPEGVSMITAKGMNAPDCPRTRRYRPLFAAAPAPDPETNHWAEWEMLLASRVSGAGDDPREAMCIMTHQGFETTSSSIIALPAMDRAGVLPRWRFAAGRPDEAPFLDVDLGGGSGPVNPTV</sequence>
<dbReference type="Pfam" id="PF05742">
    <property type="entry name" value="TANGO2"/>
    <property type="match status" value="1"/>
</dbReference>
<dbReference type="InterPro" id="IPR008551">
    <property type="entry name" value="TANGO2"/>
</dbReference>
<dbReference type="PANTHER" id="PTHR17985:SF8">
    <property type="entry name" value="TRANSPORT AND GOLGI ORGANIZATION PROTEIN 2 HOMOLOG"/>
    <property type="match status" value="1"/>
</dbReference>
<protein>
    <recommendedName>
        <fullName evidence="3">NRDE family protein</fullName>
    </recommendedName>
</protein>
<dbReference type="AlphaFoldDB" id="A0A248JSN7"/>
<dbReference type="KEGG" id="nao:Y958_12450"/>
<evidence type="ECO:0008006" key="3">
    <source>
        <dbReference type="Google" id="ProtNLM"/>
    </source>
</evidence>
<evidence type="ECO:0000313" key="2">
    <source>
        <dbReference type="Proteomes" id="UP000197153"/>
    </source>
</evidence>
<reference evidence="1 2" key="1">
    <citation type="submission" date="2017-06" db="EMBL/GenBank/DDBJ databases">
        <title>Complete genome sequence of Nitrospirillum amazonense strain CBAmC, an endophytic nitrogen-fixing and plant growth-promoting bacterium, isolated from sugarcane.</title>
        <authorList>
            <person name="Schwab S."/>
            <person name="dos Santos Teixeira K.R."/>
            <person name="Simoes Araujo J.L."/>
            <person name="Soares Vidal M."/>
            <person name="Borges de Freitas H.R."/>
            <person name="Rivello Crivelaro A.L."/>
            <person name="Bueno de Camargo Nunes A."/>
            <person name="dos Santos C.M."/>
            <person name="Palmeira da Silva Rosa D."/>
            <person name="da Silva Padilha D."/>
            <person name="da Silva E."/>
            <person name="Araujo Terra L."/>
            <person name="Soares Mendes V."/>
            <person name="Farinelli L."/>
            <person name="Magalhaes Cruz L."/>
            <person name="Baldani J.I."/>
        </authorList>
    </citation>
    <scope>NUCLEOTIDE SEQUENCE [LARGE SCALE GENOMIC DNA]</scope>
    <source>
        <strain evidence="1 2">CBAmC</strain>
    </source>
</reference>